<feature type="transmembrane region" description="Helical" evidence="1">
    <location>
        <begin position="101"/>
        <end position="129"/>
    </location>
</feature>
<feature type="transmembrane region" description="Helical" evidence="1">
    <location>
        <begin position="135"/>
        <end position="160"/>
    </location>
</feature>
<evidence type="ECO:0000313" key="3">
    <source>
        <dbReference type="Proteomes" id="UP000236197"/>
    </source>
</evidence>
<accession>A0A2K2U950</accession>
<keyword evidence="1" id="KW-0472">Membrane</keyword>
<dbReference type="PROSITE" id="PS51257">
    <property type="entry name" value="PROKAR_LIPOPROTEIN"/>
    <property type="match status" value="1"/>
</dbReference>
<proteinExistence type="predicted"/>
<dbReference type="EMBL" id="PPEK01000021">
    <property type="protein sequence ID" value="PNV66789.1"/>
    <property type="molecule type" value="Genomic_DNA"/>
</dbReference>
<gene>
    <name evidence="2" type="ORF">C2L71_11345</name>
</gene>
<feature type="transmembrane region" description="Helical" evidence="1">
    <location>
        <begin position="228"/>
        <end position="251"/>
    </location>
</feature>
<keyword evidence="1" id="KW-1133">Transmembrane helix</keyword>
<feature type="transmembrane region" description="Helical" evidence="1">
    <location>
        <begin position="56"/>
        <end position="73"/>
    </location>
</feature>
<comment type="caution">
    <text evidence="2">The sequence shown here is derived from an EMBL/GenBank/DDBJ whole genome shotgun (WGS) entry which is preliminary data.</text>
</comment>
<keyword evidence="1" id="KW-0812">Transmembrane</keyword>
<dbReference type="Pfam" id="PF12730">
    <property type="entry name" value="ABC2_membrane_4"/>
    <property type="match status" value="1"/>
</dbReference>
<dbReference type="PANTHER" id="PTHR37305:SF1">
    <property type="entry name" value="MEMBRANE PROTEIN"/>
    <property type="match status" value="1"/>
</dbReference>
<dbReference type="AlphaFoldDB" id="A0A2K2U950"/>
<dbReference type="PANTHER" id="PTHR37305">
    <property type="entry name" value="INTEGRAL MEMBRANE PROTEIN-RELATED"/>
    <property type="match status" value="1"/>
</dbReference>
<feature type="transmembrane region" description="Helical" evidence="1">
    <location>
        <begin position="167"/>
        <end position="188"/>
    </location>
</feature>
<protein>
    <recommendedName>
        <fullName evidence="4">ABC transporter permease</fullName>
    </recommendedName>
</protein>
<evidence type="ECO:0008006" key="4">
    <source>
        <dbReference type="Google" id="ProtNLM"/>
    </source>
</evidence>
<dbReference type="RefSeq" id="WP_103265873.1">
    <property type="nucleotide sequence ID" value="NZ_CABMLE010000021.1"/>
</dbReference>
<evidence type="ECO:0000313" key="2">
    <source>
        <dbReference type="EMBL" id="PNV66789.1"/>
    </source>
</evidence>
<evidence type="ECO:0000256" key="1">
    <source>
        <dbReference type="SAM" id="Phobius"/>
    </source>
</evidence>
<dbReference type="Proteomes" id="UP000236197">
    <property type="component" value="Unassembled WGS sequence"/>
</dbReference>
<sequence>MLNFLRADLYRIVHQKLFWVFLLLLPILVVSCTVVARLAGAGEVLASSVSLVPNMADSGSVPLMLTLFFVFFVQSDSKQDAIKSLLVIPHARRDYVLSKSVALLIASFVYVLAVQAAMVLVGVLFSISIVPTDPLSVILGLVGMTLAGAAYAALGFALSVSGKASSLVMVVAVLGVLGMFDFGLMLLLEYASALYPFLSPVSDAIQSILLTNATNPLSSSSSVVVGPDLAFCMAVCLGYVLVATVASLLIMRRRDIS</sequence>
<reference evidence="3" key="1">
    <citation type="submission" date="2018-01" db="EMBL/GenBank/DDBJ databases">
        <title>Rubneribacter badeniensis gen. nov., sp. nov., and Colonibacter rubneri, gen. nov., sp. nov., WGS of new members of the Eggerthellaceae.</title>
        <authorList>
            <person name="Danylec N."/>
            <person name="Stoll D.A."/>
            <person name="Doetsch A."/>
            <person name="Kulling S.E."/>
            <person name="Huch M."/>
        </authorList>
    </citation>
    <scope>NUCLEOTIDE SEQUENCE [LARGE SCALE GENOMIC DNA]</scope>
    <source>
        <strain evidence="3">ResAG-96</strain>
    </source>
</reference>
<organism evidence="2 3">
    <name type="scientific">Enteroscipio rubneri</name>
    <dbReference type="NCBI Taxonomy" id="2070686"/>
    <lineage>
        <taxon>Bacteria</taxon>
        <taxon>Bacillati</taxon>
        <taxon>Actinomycetota</taxon>
        <taxon>Coriobacteriia</taxon>
        <taxon>Eggerthellales</taxon>
        <taxon>Eggerthellaceae</taxon>
        <taxon>Enteroscipio</taxon>
    </lineage>
</organism>
<name>A0A2K2U950_9ACTN</name>
<keyword evidence="3" id="KW-1185">Reference proteome</keyword>